<evidence type="ECO:0000256" key="15">
    <source>
        <dbReference type="ARBA" id="ARBA00023184"/>
    </source>
</evidence>
<feature type="domain" description="Hantavirus glycoprotein Gc N-terminal" evidence="19">
    <location>
        <begin position="784"/>
        <end position="1105"/>
    </location>
</feature>
<dbReference type="Gene3D" id="1.10.8.1320">
    <property type="match status" value="1"/>
</dbReference>
<evidence type="ECO:0000259" key="20">
    <source>
        <dbReference type="Pfam" id="PF20682"/>
    </source>
</evidence>
<dbReference type="Proteomes" id="UP000290290">
    <property type="component" value="Genome"/>
</dbReference>
<keyword evidence="14" id="KW-0325">Glycoprotein</keyword>
<keyword evidence="12 18" id="KW-0472">Membrane</keyword>
<dbReference type="GO" id="GO:0044167">
    <property type="term" value="C:host cell endoplasmic reticulum membrane"/>
    <property type="evidence" value="ECO:0007669"/>
    <property type="project" value="UniProtKB-SubCell"/>
</dbReference>
<evidence type="ECO:0000256" key="6">
    <source>
        <dbReference type="ARBA" id="ARBA00022581"/>
    </source>
</evidence>
<comment type="subcellular location">
    <subcellularLocation>
        <location evidence="1">Host Golgi apparatus membrane</location>
        <topology evidence="1">Single-pass type I membrane protein</topology>
    </subcellularLocation>
    <subcellularLocation>
        <location evidence="3">Host endoplasmic reticulum membrane</location>
        <topology evidence="3">Single-pass type I membrane protein</topology>
    </subcellularLocation>
    <subcellularLocation>
        <location evidence="2">Virion membrane</location>
        <topology evidence="2">Single-pass membrane protein</topology>
    </subcellularLocation>
</comment>
<keyword evidence="4" id="KW-1168">Fusion of virus membrane with host membrane</keyword>
<dbReference type="InterPro" id="IPR002532">
    <property type="entry name" value="Hanta_Gc_N"/>
</dbReference>
<evidence type="ECO:0000256" key="5">
    <source>
        <dbReference type="ARBA" id="ARBA00022510"/>
    </source>
</evidence>
<feature type="domain" description="Glycoprotein Gc C-terminal bunyavirales" evidence="20">
    <location>
        <begin position="1120"/>
        <end position="1333"/>
    </location>
</feature>
<evidence type="ECO:0000256" key="18">
    <source>
        <dbReference type="SAM" id="Phobius"/>
    </source>
</evidence>
<keyword evidence="11" id="KW-1043">Host membrane</keyword>
<evidence type="ECO:0000256" key="9">
    <source>
        <dbReference type="ARBA" id="ARBA00022812"/>
    </source>
</evidence>
<accession>A0A191KWE4</accession>
<keyword evidence="6" id="KW-0945">Host-virus interaction</keyword>
<dbReference type="GO" id="GO:0044178">
    <property type="term" value="C:host cell Golgi membrane"/>
    <property type="evidence" value="ECO:0007669"/>
    <property type="project" value="UniProtKB-SubCell"/>
</dbReference>
<evidence type="ECO:0000313" key="22">
    <source>
        <dbReference type="EMBL" id="AMT75438.1"/>
    </source>
</evidence>
<evidence type="ECO:0000256" key="16">
    <source>
        <dbReference type="ARBA" id="ARBA00023296"/>
    </source>
</evidence>
<evidence type="ECO:0000256" key="13">
    <source>
        <dbReference type="ARBA" id="ARBA00023157"/>
    </source>
</evidence>
<keyword evidence="16" id="KW-1160">Virus entry into host cell</keyword>
<protein>
    <recommendedName>
        <fullName evidence="17">M polyprotein</fullName>
    </recommendedName>
</protein>
<evidence type="ECO:0000259" key="19">
    <source>
        <dbReference type="Pfam" id="PF01561"/>
    </source>
</evidence>
<keyword evidence="8" id="KW-1161">Viral attachment to host cell</keyword>
<dbReference type="GO" id="GO:0046718">
    <property type="term" value="P:symbiont entry into host cell"/>
    <property type="evidence" value="ECO:0007669"/>
    <property type="project" value="UniProtKB-KW"/>
</dbReference>
<keyword evidence="9" id="KW-1040">Host Golgi apparatus</keyword>
<dbReference type="Pfam" id="PF20726">
    <property type="entry name" value="Nairovirus_Gn"/>
    <property type="match status" value="1"/>
</dbReference>
<evidence type="ECO:0000256" key="1">
    <source>
        <dbReference type="ARBA" id="ARBA00004244"/>
    </source>
</evidence>
<evidence type="ECO:0000313" key="23">
    <source>
        <dbReference type="Proteomes" id="UP000290290"/>
    </source>
</evidence>
<name>A0A191KWE4_9VIRU</name>
<evidence type="ECO:0000256" key="7">
    <source>
        <dbReference type="ARBA" id="ARBA00022595"/>
    </source>
</evidence>
<keyword evidence="7" id="KW-1162">Viral penetration into host cytoplasm</keyword>
<organism evidence="22 23">
    <name type="scientific">Zirqa virus</name>
    <dbReference type="NCBI Taxonomy" id="1810947"/>
    <lineage>
        <taxon>Viruses</taxon>
        <taxon>Riboviria</taxon>
        <taxon>Orthornavirae</taxon>
        <taxon>Negarnaviricota</taxon>
        <taxon>Polyploviricotina</taxon>
        <taxon>Bunyaviricetes</taxon>
        <taxon>Hareavirales</taxon>
        <taxon>Nairoviridae</taxon>
        <taxon>Orthonairovirus</taxon>
        <taxon>Orthonairovirus zirkuense</taxon>
    </lineage>
</organism>
<keyword evidence="13" id="KW-1015">Disulfide bond</keyword>
<feature type="transmembrane region" description="Helical" evidence="18">
    <location>
        <begin position="555"/>
        <end position="584"/>
    </location>
</feature>
<evidence type="ECO:0000256" key="10">
    <source>
        <dbReference type="ARBA" id="ARBA00022844"/>
    </source>
</evidence>
<keyword evidence="5" id="KW-1170">Fusion of virus membrane with host endosomal membrane</keyword>
<keyword evidence="18" id="KW-1133">Transmembrane helix</keyword>
<dbReference type="Pfam" id="PF20682">
    <property type="entry name" value="Hanta_Gc_C"/>
    <property type="match status" value="1"/>
</dbReference>
<dbReference type="InterPro" id="IPR048801">
    <property type="entry name" value="Gn_nairovirus"/>
</dbReference>
<keyword evidence="18" id="KW-0812">Transmembrane</keyword>
<reference evidence="22 23" key="1">
    <citation type="journal article" date="2016" name="Viruses">
        <title>Genomic Characterization of the Genus Nairovirus (Family Bunyaviridae).</title>
        <authorList>
            <person name="Kuhn J.H."/>
            <person name="Wiley M.R."/>
            <person name="Rodriguez S.E."/>
            <person name="Bao Y."/>
            <person name="Prieto K."/>
            <person name="Travassos da Rosa A.P."/>
            <person name="Guzman H."/>
            <person name="Savji N."/>
            <person name="Ladner J.T."/>
            <person name="Tesh R.B."/>
            <person name="Wada J."/>
            <person name="Jahrling P.B."/>
            <person name="Bente D.A."/>
            <person name="Palacios G."/>
        </authorList>
    </citation>
    <scope>NUCLEOTIDE SEQUENCE [LARGE SCALE GENOMIC DNA]</scope>
    <source>
        <strain evidence="22 23">Por 7866</strain>
    </source>
</reference>
<keyword evidence="10" id="KW-0946">Virion</keyword>
<dbReference type="GeneID" id="41704199"/>
<evidence type="ECO:0000259" key="21">
    <source>
        <dbReference type="Pfam" id="PF20726"/>
    </source>
</evidence>
<evidence type="ECO:0000256" key="2">
    <source>
        <dbReference type="ARBA" id="ARBA00004381"/>
    </source>
</evidence>
<dbReference type="GO" id="GO:0055036">
    <property type="term" value="C:virion membrane"/>
    <property type="evidence" value="ECO:0007669"/>
    <property type="project" value="UniProtKB-SubCell"/>
</dbReference>
<keyword evidence="15" id="KW-1038">Host endoplasmic reticulum</keyword>
<feature type="transmembrane region" description="Helical" evidence="18">
    <location>
        <begin position="1298"/>
        <end position="1324"/>
    </location>
</feature>
<evidence type="ECO:0000256" key="4">
    <source>
        <dbReference type="ARBA" id="ARBA00022506"/>
    </source>
</evidence>
<dbReference type="GO" id="GO:0019062">
    <property type="term" value="P:virion attachment to host cell"/>
    <property type="evidence" value="ECO:0007669"/>
    <property type="project" value="UniProtKB-KW"/>
</dbReference>
<evidence type="ECO:0000256" key="14">
    <source>
        <dbReference type="ARBA" id="ARBA00023180"/>
    </source>
</evidence>
<dbReference type="KEGG" id="vg:41704199"/>
<feature type="transmembrane region" description="Helical" evidence="18">
    <location>
        <begin position="685"/>
        <end position="702"/>
    </location>
</feature>
<sequence length="1376" mass="155491">MRETLLCGSAMCLFIVTFYAILWLATHPVSGQSMTYYLPGQGGWYNGFRVNSYNDYIYSNYLQQVGASSVKLQAGTQKLVPVGQNKTLVVTFGNAENITSKLTPLETKIAQVFLSNQNDSLSNILTDLIGKFTLTTYSSLFEDELYSMSNLLAQEDTYQFIPQKNVSGNLVSIRIKTNRTSKMVIKPTLGALQAKGKDEYLVCTENSWEDSVEDSFPTKIVQRNCKNIGACCWGTEHIIDAEDLNFPNLYTTSPKGSEFIFITYHTSYLSFFVNNCELVIDVAGCVMHTFIADKTNYQMMSGNITFPIAHLIIPKTEKNRECTLTLCGLTKSERIHGIGWKTKEHVVHVRPFHNIKRKEDNIITKRKLLSVPQEPVPVVGYKWPVKCNTKNQMIPFKRSMLHHHLRSVAGKRITYCNGSIITDLPLTELHGCYQVADKRSYFQCPGLKENIKSKTERVNCTIEPKIQRCDSGYCMTLKMNGTGFVTTRGRGWSKTQKCSESCNIELDKKEDTQVTCPDGSVHKLFLNKIDVDCPFSDRFGGMTLYVCRATSRPRLFYIFVFWIIMGFPLLYFTFTAARLITFIFSKSIIFLKRKADRKKGTCLHCNCYVNSVYEWQRHKGCNIGECPFCKKRFSVLGLQQHASVCLDKCEVMGKDEDIVNEILLPKLLLWTGTILSKARRGTSKVIWIFLIIILFSFLIQPVRSIEDVNLQSGEWEDEMKEVEICTDNCLFLEDHCLCPSAVHRRNKRELLSEKMTETTAAYYADVQAPWGSVHIEGTHKPKYSENSIKMSWTSAEYEETGKLKLNGRAEAILKLEPRSGLTFELSSEKALEKRMLVINLIDFTQVYKTRFEYLTGDRKIGDWMHGTCSGDCPEKCGCDTPTCLNTKWMNSRNWHCNPTWCWRMDAGCTCCGTDVIEPFDKFLLSKWKVEYTGTAYIICVEFSKDKRTCDVVSDGTVFEHGPFKIQLSEVSNIQKKLPDEISLVHSISSDGSFDLLSVKEVISSENLCKLESCAHGGAGDYQIFDLRSITGNNIDNEHFLAPKEQLKKIKHSWMSWNGVVQRYTCSVGHWPDCSSSGVVVKNTDAFNNLLTTSENYTSDYYFHALHTSLGASIPSLELEGRPHKGGGVIEIMLEVDGLILEPKDAIISRLDINVHECTGCFGCIVGVTCRGTVLLEGVDDLNVHLRSMTEHFDISHASFPVHTHNLTTFEIKGFSPIKIPRICLEVEEGRNCKTCPQPVTSCTSVTLSPPKEIMLEHRSTLKSTQVDKCGSAFSCWISGASNFFKNVSHLFGNFFGKYITSIIILGMLIITAVLIVFLGSKVFFCLKYCKKGRAIIKNSQKISQNEGILGLSKHFLSSKDLDPDDMRVLLRKSKVN</sequence>
<evidence type="ECO:0000256" key="8">
    <source>
        <dbReference type="ARBA" id="ARBA00022804"/>
    </source>
</evidence>
<evidence type="ECO:0000256" key="3">
    <source>
        <dbReference type="ARBA" id="ARBA00004482"/>
    </source>
</evidence>
<dbReference type="GO" id="GO:0039654">
    <property type="term" value="P:fusion of virus membrane with host endosome membrane"/>
    <property type="evidence" value="ECO:0007669"/>
    <property type="project" value="UniProtKB-KW"/>
</dbReference>
<evidence type="ECO:0000256" key="12">
    <source>
        <dbReference type="ARBA" id="ARBA00023136"/>
    </source>
</evidence>
<evidence type="ECO:0000256" key="17">
    <source>
        <dbReference type="ARBA" id="ARBA00031199"/>
    </source>
</evidence>
<dbReference type="EMBL" id="KU925501">
    <property type="protein sequence ID" value="AMT75438.1"/>
    <property type="molecule type" value="Viral_cRNA"/>
</dbReference>
<proteinExistence type="predicted"/>
<feature type="domain" description="Structural glycoprotein Gn nairovirus" evidence="21">
    <location>
        <begin position="386"/>
        <end position="704"/>
    </location>
</feature>
<evidence type="ECO:0000256" key="11">
    <source>
        <dbReference type="ARBA" id="ARBA00022870"/>
    </source>
</evidence>
<dbReference type="Pfam" id="PF01561">
    <property type="entry name" value="Hanta_Gc_N"/>
    <property type="match status" value="1"/>
</dbReference>
<dbReference type="InterPro" id="IPR048791">
    <property type="entry name" value="Gc_C_bunya"/>
</dbReference>
<dbReference type="RefSeq" id="YP_009551665.1">
    <property type="nucleotide sequence ID" value="NC_040520.1"/>
</dbReference>